<dbReference type="OMA" id="VKATINC"/>
<dbReference type="PROSITE" id="PS50181">
    <property type="entry name" value="FBOX"/>
    <property type="match status" value="1"/>
</dbReference>
<protein>
    <submittedName>
        <fullName evidence="1">Uncharacterized protein</fullName>
    </submittedName>
</protein>
<dbReference type="eggNOG" id="ENOG502R2NU">
    <property type="taxonomic scope" value="Eukaryota"/>
</dbReference>
<dbReference type="KEGG" id="crq:GCK72_012849"/>
<proteinExistence type="predicted"/>
<dbReference type="Pfam" id="PF07735">
    <property type="entry name" value="FBA_2"/>
    <property type="match status" value="1"/>
</dbReference>
<keyword evidence="2" id="KW-1185">Reference proteome</keyword>
<comment type="caution">
    <text evidence="1">The sequence shown here is derived from an EMBL/GenBank/DDBJ whole genome shotgun (WGS) entry which is preliminary data.</text>
</comment>
<organism evidence="1 2">
    <name type="scientific">Caenorhabditis remanei</name>
    <name type="common">Caenorhabditis vulgaris</name>
    <dbReference type="NCBI Taxonomy" id="31234"/>
    <lineage>
        <taxon>Eukaryota</taxon>
        <taxon>Metazoa</taxon>
        <taxon>Ecdysozoa</taxon>
        <taxon>Nematoda</taxon>
        <taxon>Chromadorea</taxon>
        <taxon>Rhabditida</taxon>
        <taxon>Rhabditina</taxon>
        <taxon>Rhabditomorpha</taxon>
        <taxon>Rhabditoidea</taxon>
        <taxon>Rhabditidae</taxon>
        <taxon>Peloderinae</taxon>
        <taxon>Caenorhabditis</taxon>
    </lineage>
</organism>
<dbReference type="Proteomes" id="UP000216624">
    <property type="component" value="Unassembled WGS sequence"/>
</dbReference>
<name>A0A260Z2T7_CAERE</name>
<dbReference type="CTD" id="9827992"/>
<accession>A0A260Z2T7</accession>
<evidence type="ECO:0000313" key="2">
    <source>
        <dbReference type="Proteomes" id="UP000216624"/>
    </source>
</evidence>
<dbReference type="InterPro" id="IPR001810">
    <property type="entry name" value="F-box_dom"/>
</dbReference>
<dbReference type="EMBL" id="NMWX01000407">
    <property type="protein sequence ID" value="OZF80010.1"/>
    <property type="molecule type" value="Genomic_DNA"/>
</dbReference>
<dbReference type="HOGENOM" id="CLU_028840_0_1_1"/>
<dbReference type="Pfam" id="PF00646">
    <property type="entry name" value="F-box"/>
    <property type="match status" value="1"/>
</dbReference>
<dbReference type="PANTHER" id="PTHR21503:SF8">
    <property type="entry name" value="F-BOX ASSOCIATED DOMAIN-CONTAINING PROTEIN-RELATED"/>
    <property type="match status" value="1"/>
</dbReference>
<feature type="non-terminal residue" evidence="1">
    <location>
        <position position="1"/>
    </location>
</feature>
<evidence type="ECO:0000313" key="1">
    <source>
        <dbReference type="EMBL" id="OZF80010.1"/>
    </source>
</evidence>
<dbReference type="PANTHER" id="PTHR21503">
    <property type="entry name" value="F-BOX-CONTAINING HYPOTHETICAL PROTEIN C.ELEGANS"/>
    <property type="match status" value="1"/>
</dbReference>
<dbReference type="InterPro" id="IPR012885">
    <property type="entry name" value="F-box_Sdz-33"/>
</dbReference>
<gene>
    <name evidence="1" type="ORF">FL82_24930</name>
</gene>
<sequence>MTSSLPLLCVPYVPLKKIIDFMEFSSLVSMSLCSQKCQTVIKTYRRKSIDWRLYVSCFTHFFLSFHKFCHHQFVVVASGLQKMTNKTRFVEMNGQNVALTVNEEKGILETHWKDEVNGLKILTDYVTQLFNIDVLGITFNRKNIWMIDWVNSRQQSHVTSVYCEDWKDTLTEDELTHILRDCPASFQTTIYPSPPPNFQFRENFRSIDSLSIRDGSWVTIDNLLTMDGREIMLFKSSLTSININTFLKHWLAGGSPRLKLFSAKTVNLDLDALFADINVVLVESLRQYTSPSQIKYRFSFGYDLRRKDGVTATVHYYRPDGGIIIAVWPEIVCYH</sequence>
<reference evidence="1" key="1">
    <citation type="submission" date="2017-08" db="EMBL/GenBank/DDBJ databases">
        <authorList>
            <person name="de Groot N.N."/>
        </authorList>
    </citation>
    <scope>NUCLEOTIDE SEQUENCE [LARGE SCALE GENOMIC DNA]</scope>
    <source>
        <strain evidence="1">PX439</strain>
    </source>
</reference>